<keyword evidence="1" id="KW-1133">Transmembrane helix</keyword>
<dbReference type="AlphaFoldDB" id="A0A1J6IGS5"/>
<protein>
    <submittedName>
        <fullName evidence="2">Uncharacterized protein</fullName>
    </submittedName>
</protein>
<dbReference type="EMBL" id="MOEC01000005">
    <property type="protein sequence ID" value="OIS94296.1"/>
    <property type="molecule type" value="Genomic_DNA"/>
</dbReference>
<keyword evidence="3" id="KW-1185">Reference proteome</keyword>
<dbReference type="RefSeq" id="WP_071631114.1">
    <property type="nucleotide sequence ID" value="NZ_MOEC01000005.1"/>
</dbReference>
<dbReference type="Proteomes" id="UP000182985">
    <property type="component" value="Unassembled WGS sequence"/>
</dbReference>
<proteinExistence type="predicted"/>
<comment type="caution">
    <text evidence="2">The sequence shown here is derived from an EMBL/GenBank/DDBJ whole genome shotgun (WGS) entry which is preliminary data.</text>
</comment>
<organism evidence="2 3">
    <name type="scientific">Brucella cytisi</name>
    <dbReference type="NCBI Taxonomy" id="407152"/>
    <lineage>
        <taxon>Bacteria</taxon>
        <taxon>Pseudomonadati</taxon>
        <taxon>Pseudomonadota</taxon>
        <taxon>Alphaproteobacteria</taxon>
        <taxon>Hyphomicrobiales</taxon>
        <taxon>Brucellaceae</taxon>
        <taxon>Brucella/Ochrobactrum group</taxon>
        <taxon>Brucella</taxon>
    </lineage>
</organism>
<reference evidence="2 3" key="1">
    <citation type="submission" date="2016-10" db="EMBL/GenBank/DDBJ databases">
        <title>The Draft Genome Sequence of the Potato Rhizosphere Bacteria Ochrobactrum sp. IPA7.2.</title>
        <authorList>
            <person name="Gogoleva N.E."/>
            <person name="Khlopko Y.A."/>
            <person name="Burygin G.L."/>
            <person name="Plotnikov A.O."/>
        </authorList>
    </citation>
    <scope>NUCLEOTIDE SEQUENCE [LARGE SCALE GENOMIC DNA]</scope>
    <source>
        <strain evidence="2 3">IPA7.2</strain>
    </source>
</reference>
<evidence type="ECO:0000313" key="2">
    <source>
        <dbReference type="EMBL" id="OIS94296.1"/>
    </source>
</evidence>
<keyword evidence="1" id="KW-0472">Membrane</keyword>
<accession>A0A1J6IGS5</accession>
<feature type="transmembrane region" description="Helical" evidence="1">
    <location>
        <begin position="51"/>
        <end position="77"/>
    </location>
</feature>
<name>A0A1J6IGS5_9HYPH</name>
<keyword evidence="1" id="KW-0812">Transmembrane</keyword>
<evidence type="ECO:0000313" key="3">
    <source>
        <dbReference type="Proteomes" id="UP000182985"/>
    </source>
</evidence>
<gene>
    <name evidence="2" type="ORF">BLA27_07240</name>
</gene>
<sequence length="85" mass="9282">MLKNALLLLLLLVLLAPVCGLIGYAVGHLIAIFKFSATLQPDTYQHDRELFAGIIGIMFIGGSLYLVTAGFALFRFLRSVVRTGK</sequence>
<evidence type="ECO:0000256" key="1">
    <source>
        <dbReference type="SAM" id="Phobius"/>
    </source>
</evidence>